<dbReference type="InterPro" id="IPR048395">
    <property type="entry name" value="Glyco_hydro_31_C"/>
</dbReference>
<evidence type="ECO:0000259" key="15">
    <source>
        <dbReference type="Pfam" id="PF21365"/>
    </source>
</evidence>
<dbReference type="Gene3D" id="3.20.20.80">
    <property type="entry name" value="Glycosidases"/>
    <property type="match status" value="1"/>
</dbReference>
<evidence type="ECO:0000256" key="1">
    <source>
        <dbReference type="ARBA" id="ARBA00004240"/>
    </source>
</evidence>
<dbReference type="SUPFAM" id="SSF51445">
    <property type="entry name" value="(Trans)glycosidases"/>
    <property type="match status" value="1"/>
</dbReference>
<dbReference type="RefSeq" id="XP_018276991.1">
    <property type="nucleotide sequence ID" value="XM_018426066.1"/>
</dbReference>
<dbReference type="InterPro" id="IPR013780">
    <property type="entry name" value="Glyco_hydro_b"/>
</dbReference>
<evidence type="ECO:0000256" key="10">
    <source>
        <dbReference type="RuleBase" id="RU361185"/>
    </source>
</evidence>
<feature type="chain" id="PRO_5005245325" description="Glucosidase II subunit alpha" evidence="12">
    <location>
        <begin position="20"/>
        <end position="961"/>
    </location>
</feature>
<dbReference type="InterPro" id="IPR000322">
    <property type="entry name" value="Glyco_hydro_31_TIM"/>
</dbReference>
<name>A0A0J0XHA3_9TREE</name>
<dbReference type="EMBL" id="KQ087233">
    <property type="protein sequence ID" value="KLT40500.1"/>
    <property type="molecule type" value="Genomic_DNA"/>
</dbReference>
<dbReference type="CDD" id="cd06603">
    <property type="entry name" value="GH31_GANC_GANAB_alpha"/>
    <property type="match status" value="1"/>
</dbReference>
<dbReference type="InterPro" id="IPR030458">
    <property type="entry name" value="Glyco_hydro_31_AS"/>
</dbReference>
<feature type="domain" description="Glycosyl hydrolase family 31 C-terminal" evidence="15">
    <location>
        <begin position="728"/>
        <end position="818"/>
    </location>
</feature>
<dbReference type="GO" id="GO:0090599">
    <property type="term" value="F:alpha-glucosidase activity"/>
    <property type="evidence" value="ECO:0007669"/>
    <property type="project" value="TreeGrafter"/>
</dbReference>
<evidence type="ECO:0000256" key="3">
    <source>
        <dbReference type="ARBA" id="ARBA00007806"/>
    </source>
</evidence>
<evidence type="ECO:0000256" key="6">
    <source>
        <dbReference type="ARBA" id="ARBA00022824"/>
    </source>
</evidence>
<gene>
    <name evidence="16" type="ORF">CC85DRAFT_313245</name>
</gene>
<sequence>MKLLLPALLLALGAHAVKREDFKECAQTSFCRRLRPLSSKSEVADFTSPYSLGSPSPAVSPHIGTPAKDAAWTFPLTSTLYPDVGFELRVDVLDGDIAQVRVDEVGSASPWRRYNETAKWALLSPEPAHVRASITTKKGVSSIKYGTGLELRINHSPLRIAMLRGGTEEIVFNDRGLFHMEHFRTKEIAIEEEEVVKAEDGEEVKTEEGAEVTTEEPVEVKSEPEEQKPFEATIDRSWFETEDGDLFEEHWKRWRDSKPKGPEAFSLDLTFPRAKHVFGLPEHASPLSLPDTIGEGSYYSEPYRLWNVDIFEYVADSPMALYGAVPLLHAHSAQGTVGVLNLVASETWVDVAHTKGVQTHWISESGIMDLLLLPGPNPTALFEQYATLTGPAQMPPQFATAYHQCRWNYNTQGEVIEVQDRFEEADMPLDVTWLDIEYADEHRYFDWNKKMFPDPVAMLDQVAKLGRKMVAIVDPHIKRTDSFRVYKDSLDLDILIKKADNNNFDGWCWPGSSVWVDFFNPKSWEWWTRMFSFETWADQTKALFVWNDMNEPSVFDGPEITMPKDNIHAGGWEHRDVHNINGMLFHNQTQHAISVREPTKKRPFVLSRAYFAGSHRYGAIWTGDNLGTWEHLAGESAMFLSNSIAGMSFVGADIGGFFGNPGTEMLVRWYQAGAFMPFMRAHAHIDTKRREPYLYDEPIRSHLRDALRLRYTLLPTWYNAFHDAATKGYPVIWPQYAKFPADESGAAVDDQYYVGDSGLLFKPVVVEGATTTEVYLAANEPYYDYFSARMWPARAKPRNITLDTPLDKFPLLIEGGHIFPSRERVRRASSLMGQDPVTLTVALGKNGAHGQLYLDDGETFAWERGEFVHRELAYADGRLRSTQKVPHDAHNAFARSIAAVGVERVRVLGLNKAPSSVTVAGREVQFEWEKGAPKAKEPRAGILTIKNPGVKVVDDWEIVIA</sequence>
<comment type="pathway">
    <text evidence="2">Glycan metabolism; N-glycan metabolism.</text>
</comment>
<dbReference type="SUPFAM" id="SSF74650">
    <property type="entry name" value="Galactose mutarotase-like"/>
    <property type="match status" value="1"/>
</dbReference>
<organism evidence="16 17">
    <name type="scientific">Cutaneotrichosporon oleaginosum</name>
    <dbReference type="NCBI Taxonomy" id="879819"/>
    <lineage>
        <taxon>Eukaryota</taxon>
        <taxon>Fungi</taxon>
        <taxon>Dikarya</taxon>
        <taxon>Basidiomycota</taxon>
        <taxon>Agaricomycotina</taxon>
        <taxon>Tremellomycetes</taxon>
        <taxon>Trichosporonales</taxon>
        <taxon>Trichosporonaceae</taxon>
        <taxon>Cutaneotrichosporon</taxon>
    </lineage>
</organism>
<feature type="domain" description="Glycoside hydrolase family 31 TIM barrel" evidence="13">
    <location>
        <begin position="393"/>
        <end position="719"/>
    </location>
</feature>
<evidence type="ECO:0000256" key="4">
    <source>
        <dbReference type="ARBA" id="ARBA00022729"/>
    </source>
</evidence>
<keyword evidence="8 10" id="KW-0326">Glycosidase</keyword>
<feature type="compositionally biased region" description="Basic and acidic residues" evidence="11">
    <location>
        <begin position="218"/>
        <end position="227"/>
    </location>
</feature>
<dbReference type="Pfam" id="PF01055">
    <property type="entry name" value="Glyco_hydro_31_2nd"/>
    <property type="match status" value="1"/>
</dbReference>
<evidence type="ECO:0000256" key="8">
    <source>
        <dbReference type="ARBA" id="ARBA00023295"/>
    </source>
</evidence>
<proteinExistence type="inferred from homology"/>
<dbReference type="CDD" id="cd14752">
    <property type="entry name" value="GH31_N"/>
    <property type="match status" value="1"/>
</dbReference>
<dbReference type="GO" id="GO:0030246">
    <property type="term" value="F:carbohydrate binding"/>
    <property type="evidence" value="ECO:0007669"/>
    <property type="project" value="InterPro"/>
</dbReference>
<keyword evidence="5 10" id="KW-0378">Hydrolase</keyword>
<keyword evidence="7" id="KW-0325">Glycoprotein</keyword>
<evidence type="ECO:0000256" key="7">
    <source>
        <dbReference type="ARBA" id="ARBA00023180"/>
    </source>
</evidence>
<feature type="compositionally biased region" description="Basic and acidic residues" evidence="11">
    <location>
        <begin position="198"/>
        <end position="208"/>
    </location>
</feature>
<dbReference type="PANTHER" id="PTHR22762:SF54">
    <property type="entry name" value="BCDNA.GH04962"/>
    <property type="match status" value="1"/>
</dbReference>
<keyword evidence="4 12" id="KW-0732">Signal</keyword>
<dbReference type="SUPFAM" id="SSF51011">
    <property type="entry name" value="Glycosyl hydrolase domain"/>
    <property type="match status" value="1"/>
</dbReference>
<evidence type="ECO:0000256" key="5">
    <source>
        <dbReference type="ARBA" id="ARBA00022801"/>
    </source>
</evidence>
<dbReference type="Gene3D" id="2.60.40.1180">
    <property type="entry name" value="Golgi alpha-mannosidase II"/>
    <property type="match status" value="2"/>
</dbReference>
<dbReference type="InterPro" id="IPR017853">
    <property type="entry name" value="GH"/>
</dbReference>
<dbReference type="OrthoDB" id="3237269at2759"/>
<dbReference type="GO" id="GO:0017177">
    <property type="term" value="C:glucosidase II complex"/>
    <property type="evidence" value="ECO:0007669"/>
    <property type="project" value="TreeGrafter"/>
</dbReference>
<dbReference type="InterPro" id="IPR025887">
    <property type="entry name" value="Glyco_hydro_31_N_dom"/>
</dbReference>
<dbReference type="SMR" id="A0A0J0XHA3"/>
<dbReference type="AlphaFoldDB" id="A0A0J0XHA3"/>
<dbReference type="Pfam" id="PF13802">
    <property type="entry name" value="Gal_mutarotas_2"/>
    <property type="match status" value="1"/>
</dbReference>
<feature type="signal peptide" evidence="12">
    <location>
        <begin position="1"/>
        <end position="19"/>
    </location>
</feature>
<evidence type="ECO:0000256" key="11">
    <source>
        <dbReference type="SAM" id="MobiDB-lite"/>
    </source>
</evidence>
<feature type="region of interest" description="Disordered" evidence="11">
    <location>
        <begin position="198"/>
        <end position="227"/>
    </location>
</feature>
<protein>
    <recommendedName>
        <fullName evidence="9">Glucosidase II subunit alpha</fullName>
    </recommendedName>
</protein>
<evidence type="ECO:0000256" key="2">
    <source>
        <dbReference type="ARBA" id="ARBA00004833"/>
    </source>
</evidence>
<evidence type="ECO:0000313" key="17">
    <source>
        <dbReference type="Proteomes" id="UP000053611"/>
    </source>
</evidence>
<dbReference type="GO" id="GO:0005975">
    <property type="term" value="P:carbohydrate metabolic process"/>
    <property type="evidence" value="ECO:0007669"/>
    <property type="project" value="InterPro"/>
</dbReference>
<dbReference type="Pfam" id="PF21365">
    <property type="entry name" value="Glyco_hydro_31_3rd"/>
    <property type="match status" value="1"/>
</dbReference>
<dbReference type="PANTHER" id="PTHR22762">
    <property type="entry name" value="ALPHA-GLUCOSIDASE"/>
    <property type="match status" value="1"/>
</dbReference>
<dbReference type="Gene3D" id="2.60.40.1760">
    <property type="entry name" value="glycosyl hydrolase (family 31)"/>
    <property type="match status" value="1"/>
</dbReference>
<dbReference type="GeneID" id="28986669"/>
<comment type="subcellular location">
    <subcellularLocation>
        <location evidence="1">Endoplasmic reticulum</location>
    </subcellularLocation>
</comment>
<dbReference type="GO" id="GO:0006491">
    <property type="term" value="P:N-glycan processing"/>
    <property type="evidence" value="ECO:0007669"/>
    <property type="project" value="TreeGrafter"/>
</dbReference>
<dbReference type="STRING" id="879819.A0A0J0XHA3"/>
<evidence type="ECO:0000259" key="13">
    <source>
        <dbReference type="Pfam" id="PF01055"/>
    </source>
</evidence>
<evidence type="ECO:0000313" key="16">
    <source>
        <dbReference type="EMBL" id="KLT40500.1"/>
    </source>
</evidence>
<accession>A0A0J0XHA3</accession>
<dbReference type="PROSITE" id="PS00129">
    <property type="entry name" value="GLYCOSYL_HYDROL_F31_1"/>
    <property type="match status" value="1"/>
</dbReference>
<feature type="domain" description="Glycoside hydrolase family 31 N-terminal" evidence="14">
    <location>
        <begin position="88"/>
        <end position="350"/>
    </location>
</feature>
<keyword evidence="17" id="KW-1185">Reference proteome</keyword>
<dbReference type="InterPro" id="IPR011013">
    <property type="entry name" value="Gal_mutarotase_sf_dom"/>
</dbReference>
<evidence type="ECO:0000256" key="12">
    <source>
        <dbReference type="SAM" id="SignalP"/>
    </source>
</evidence>
<reference evidence="16 17" key="1">
    <citation type="submission" date="2015-03" db="EMBL/GenBank/DDBJ databases">
        <title>Genomics and transcriptomics of the oil-accumulating basidiomycete yeast T. oleaginosus allow insights into substrate utilization and the diverse evolutionary trajectories of mating systems in fungi.</title>
        <authorList>
            <consortium name="DOE Joint Genome Institute"/>
            <person name="Kourist R."/>
            <person name="Kracht O."/>
            <person name="Bracharz F."/>
            <person name="Lipzen A."/>
            <person name="Nolan M."/>
            <person name="Ohm R."/>
            <person name="Grigoriev I."/>
            <person name="Sun S."/>
            <person name="Heitman J."/>
            <person name="Bruck T."/>
            <person name="Nowrousian M."/>
        </authorList>
    </citation>
    <scope>NUCLEOTIDE SEQUENCE [LARGE SCALE GENOMIC DNA]</scope>
    <source>
        <strain evidence="16 17">IBC0246</strain>
    </source>
</reference>
<comment type="similarity">
    <text evidence="3 10">Belongs to the glycosyl hydrolase 31 family.</text>
</comment>
<dbReference type="Proteomes" id="UP000053611">
    <property type="component" value="Unassembled WGS sequence"/>
</dbReference>
<keyword evidence="6" id="KW-0256">Endoplasmic reticulum</keyword>
<evidence type="ECO:0000256" key="9">
    <source>
        <dbReference type="ARBA" id="ARBA00042895"/>
    </source>
</evidence>
<evidence type="ECO:0000259" key="14">
    <source>
        <dbReference type="Pfam" id="PF13802"/>
    </source>
</evidence>